<dbReference type="EnsemblMetazoa" id="MESCA011196-RA">
    <property type="protein sequence ID" value="MESCA011196-PA"/>
    <property type="gene ID" value="MESCA011196"/>
</dbReference>
<evidence type="ECO:0000313" key="1">
    <source>
        <dbReference type="EnsemblMetazoa" id="MESCA011196-PA"/>
    </source>
</evidence>
<dbReference type="Proteomes" id="UP000015102">
    <property type="component" value="Unassembled WGS sequence"/>
</dbReference>
<sequence>MPEDLQKEISCIIGIHYPERVIDLKASLEKNKKSMHKLRDMLMGEGETPAHCRPSNDDEIRQFF</sequence>
<dbReference type="Gene3D" id="1.10.579.10">
    <property type="entry name" value="DNA Cyclobutane Dipyrimidine Photolyase, subunit A, domain 3"/>
    <property type="match status" value="1"/>
</dbReference>
<dbReference type="HOGENOM" id="CLU_2874312_0_0_1"/>
<reference evidence="2" key="1">
    <citation type="submission" date="2013-02" db="EMBL/GenBank/DDBJ databases">
        <authorList>
            <person name="Hughes D."/>
        </authorList>
    </citation>
    <scope>NUCLEOTIDE SEQUENCE</scope>
    <source>
        <strain>Durham</strain>
        <strain evidence="2">NC isolate 2 -- Noor lab</strain>
    </source>
</reference>
<reference evidence="1" key="2">
    <citation type="submission" date="2015-06" db="UniProtKB">
        <authorList>
            <consortium name="EnsemblMetazoa"/>
        </authorList>
    </citation>
    <scope>IDENTIFICATION</scope>
</reference>
<organism evidence="1 2">
    <name type="scientific">Megaselia scalaris</name>
    <name type="common">Humpbacked fly</name>
    <name type="synonym">Phora scalaris</name>
    <dbReference type="NCBI Taxonomy" id="36166"/>
    <lineage>
        <taxon>Eukaryota</taxon>
        <taxon>Metazoa</taxon>
        <taxon>Ecdysozoa</taxon>
        <taxon>Arthropoda</taxon>
        <taxon>Hexapoda</taxon>
        <taxon>Insecta</taxon>
        <taxon>Pterygota</taxon>
        <taxon>Neoptera</taxon>
        <taxon>Endopterygota</taxon>
        <taxon>Diptera</taxon>
        <taxon>Brachycera</taxon>
        <taxon>Muscomorpha</taxon>
        <taxon>Platypezoidea</taxon>
        <taxon>Phoridae</taxon>
        <taxon>Megaseliini</taxon>
        <taxon>Megaselia</taxon>
    </lineage>
</organism>
<proteinExistence type="predicted"/>
<dbReference type="AlphaFoldDB" id="T1H4I7"/>
<keyword evidence="2" id="KW-1185">Reference proteome</keyword>
<dbReference type="EMBL" id="CAQQ02121913">
    <property type="status" value="NOT_ANNOTATED_CDS"/>
    <property type="molecule type" value="Genomic_DNA"/>
</dbReference>
<dbReference type="STRING" id="36166.T1H4I7"/>
<accession>T1H4I7</accession>
<evidence type="ECO:0000313" key="2">
    <source>
        <dbReference type="Proteomes" id="UP000015102"/>
    </source>
</evidence>
<protein>
    <submittedName>
        <fullName evidence="1">Uncharacterized protein</fullName>
    </submittedName>
</protein>
<name>T1H4I7_MEGSC</name>